<gene>
    <name evidence="1" type="ORF">HCU67_11745</name>
</gene>
<comment type="caution">
    <text evidence="1">The sequence shown here is derived from an EMBL/GenBank/DDBJ whole genome shotgun (WGS) entry which is preliminary data.</text>
</comment>
<evidence type="ECO:0000313" key="2">
    <source>
        <dbReference type="Proteomes" id="UP000718451"/>
    </source>
</evidence>
<sequence>MTEKELTQILDAGRISMAKRDELVEAIIKNSRPVEMTGHLLHLVFEEDKTDLWQSSWVFDNVMRKKLSLLFPHIDTFCASLSSLKSESVIRPMAHTCEMLILKYFNKKDPSVIQTLKPNHLEQITEACFDWLIGQHKVASKVFAMTSLFYLGEKLEWIRPELKLVIEQQITEGSAGFKSRGSKTLALLNNLGV</sequence>
<keyword evidence="2" id="KW-1185">Reference proteome</keyword>
<dbReference type="Proteomes" id="UP000718451">
    <property type="component" value="Unassembled WGS sequence"/>
</dbReference>
<dbReference type="EMBL" id="JAAWWL010000002">
    <property type="protein sequence ID" value="NKI32619.1"/>
    <property type="molecule type" value="Genomic_DNA"/>
</dbReference>
<keyword evidence="1" id="KW-0456">Lyase</keyword>
<proteinExistence type="predicted"/>
<protein>
    <submittedName>
        <fullName evidence="1">Adenylosuccinate lyase</fullName>
    </submittedName>
</protein>
<organism evidence="1 2">
    <name type="scientific">Croceivirga thetidis</name>
    <dbReference type="NCBI Taxonomy" id="2721623"/>
    <lineage>
        <taxon>Bacteria</taxon>
        <taxon>Pseudomonadati</taxon>
        <taxon>Bacteroidota</taxon>
        <taxon>Flavobacteriia</taxon>
        <taxon>Flavobacteriales</taxon>
        <taxon>Flavobacteriaceae</taxon>
        <taxon>Croceivirga</taxon>
    </lineage>
</organism>
<accession>A0ABX1GRR0</accession>
<name>A0ABX1GRR0_9FLAO</name>
<dbReference type="RefSeq" id="WP_168552807.1">
    <property type="nucleotide sequence ID" value="NZ_JAAWWL010000002.1"/>
</dbReference>
<dbReference type="GO" id="GO:0016829">
    <property type="term" value="F:lyase activity"/>
    <property type="evidence" value="ECO:0007669"/>
    <property type="project" value="UniProtKB-KW"/>
</dbReference>
<reference evidence="1 2" key="1">
    <citation type="submission" date="2020-04" db="EMBL/GenBank/DDBJ databases">
        <authorList>
            <person name="Yoon J."/>
        </authorList>
    </citation>
    <scope>NUCLEOTIDE SEQUENCE [LARGE SCALE GENOMIC DNA]</scope>
    <source>
        <strain evidence="1 2">DJ-13</strain>
    </source>
</reference>
<evidence type="ECO:0000313" key="1">
    <source>
        <dbReference type="EMBL" id="NKI32619.1"/>
    </source>
</evidence>